<keyword evidence="3" id="KW-1185">Reference proteome</keyword>
<dbReference type="InterPro" id="IPR046659">
    <property type="entry name" value="DUF6768"/>
</dbReference>
<organism evidence="2 3">
    <name type="scientific">Candidatus Viadribacter manganicus</name>
    <dbReference type="NCBI Taxonomy" id="1759059"/>
    <lineage>
        <taxon>Bacteria</taxon>
        <taxon>Pseudomonadati</taxon>
        <taxon>Pseudomonadota</taxon>
        <taxon>Alphaproteobacteria</taxon>
        <taxon>Hyphomonadales</taxon>
        <taxon>Hyphomonadaceae</taxon>
        <taxon>Candidatus Viadribacter</taxon>
    </lineage>
</organism>
<keyword evidence="1" id="KW-1133">Transmembrane helix</keyword>
<dbReference type="EMBL" id="CP013244">
    <property type="protein sequence ID" value="ANP45891.1"/>
    <property type="molecule type" value="Genomic_DNA"/>
</dbReference>
<sequence length="126" mass="14005">MNKLDSAIRQALSAEDAAFLAKFEDQSPLHEALGTFSGKWGVMNVFAALVTFAMFGAAVFCAWNAFTETEVRDTILWSAGVVLAMLAVAMLKMYFWMEINKNVTLREVKRLELQVARLAAHDKAQS</sequence>
<dbReference type="InParanoid" id="A0A1B1AH74"/>
<name>A0A1B1AH74_9PROT</name>
<feature type="transmembrane region" description="Helical" evidence="1">
    <location>
        <begin position="75"/>
        <end position="97"/>
    </location>
</feature>
<dbReference type="KEGG" id="cbot:ATE48_08135"/>
<evidence type="ECO:0000313" key="3">
    <source>
        <dbReference type="Proteomes" id="UP000092498"/>
    </source>
</evidence>
<evidence type="ECO:0000256" key="1">
    <source>
        <dbReference type="SAM" id="Phobius"/>
    </source>
</evidence>
<accession>A0A1B1AH74</accession>
<dbReference type="OrthoDB" id="7629933at2"/>
<gene>
    <name evidence="2" type="ORF">ATE48_08135</name>
</gene>
<keyword evidence="1" id="KW-0472">Membrane</keyword>
<evidence type="ECO:0000313" key="2">
    <source>
        <dbReference type="EMBL" id="ANP45891.1"/>
    </source>
</evidence>
<dbReference type="RefSeq" id="WP_066769956.1">
    <property type="nucleotide sequence ID" value="NZ_CP013244.1"/>
</dbReference>
<protein>
    <submittedName>
        <fullName evidence="2">Uncharacterized protein</fullName>
    </submittedName>
</protein>
<dbReference type="Proteomes" id="UP000092498">
    <property type="component" value="Chromosome"/>
</dbReference>
<reference evidence="2 3" key="1">
    <citation type="submission" date="2015-11" db="EMBL/GenBank/DDBJ databases">
        <title>Whole-Genome Sequence of Candidatus Oderbacter manganicum from the National Park Lower Oder Valley, Germany.</title>
        <authorList>
            <person name="Braun B."/>
            <person name="Liere K."/>
            <person name="Szewzyk U."/>
        </authorList>
    </citation>
    <scope>NUCLEOTIDE SEQUENCE [LARGE SCALE GENOMIC DNA]</scope>
    <source>
        <strain evidence="2 3">OTSz_A_272</strain>
    </source>
</reference>
<dbReference type="STRING" id="1759059.ATE48_08135"/>
<dbReference type="Pfam" id="PF20556">
    <property type="entry name" value="DUF6768"/>
    <property type="match status" value="1"/>
</dbReference>
<keyword evidence="1" id="KW-0812">Transmembrane</keyword>
<dbReference type="AlphaFoldDB" id="A0A1B1AH74"/>
<feature type="transmembrane region" description="Helical" evidence="1">
    <location>
        <begin position="40"/>
        <end position="63"/>
    </location>
</feature>
<proteinExistence type="predicted"/>